<keyword evidence="3" id="KW-1185">Reference proteome</keyword>
<feature type="compositionally biased region" description="Basic residues" evidence="1">
    <location>
        <begin position="414"/>
        <end position="424"/>
    </location>
</feature>
<keyword evidence="2" id="KW-0472">Membrane</keyword>
<feature type="compositionally biased region" description="Polar residues" evidence="1">
    <location>
        <begin position="319"/>
        <end position="335"/>
    </location>
</feature>
<protein>
    <submittedName>
        <fullName evidence="4">CUB domain-containing protein</fullName>
    </submittedName>
</protein>
<accession>A0A1I8F8P5</accession>
<name>A0A1I8F8P5_9PLAT</name>
<feature type="compositionally biased region" description="Polar residues" evidence="1">
    <location>
        <begin position="344"/>
        <end position="371"/>
    </location>
</feature>
<evidence type="ECO:0000256" key="1">
    <source>
        <dbReference type="SAM" id="MobiDB-lite"/>
    </source>
</evidence>
<feature type="compositionally biased region" description="Basic and acidic residues" evidence="1">
    <location>
        <begin position="372"/>
        <end position="388"/>
    </location>
</feature>
<proteinExistence type="predicted"/>
<sequence length="493" mass="54363">MYDSWKYPLLLKFPSNSAGPSVVQSICQNLDSRPKPETTTAPSGTSICLYLLIREFLPNSKRHYSQISCGFDLDYRPGYSILLRISHNLGFEDIDFYCHSKLSSRDVNPHIVAHHQAAGLEQSGANWIEEAAWKLPSCPELQCRSLNSGQPGCQNISVSSMRLEAQLARTPESRAAAASDCNCPCHDCDAYGQHMTVGRKAAGGPAATRSLVICARLQAPLAGSATRPSRLEINVSVTFIDCNRNASLRQCRMARTQVWGAKQFMLSGRTPGGLVFLAIVLTLLLLGCLLFIQPRGRWQPSSRAAHSLSSTPIFHSQQQCNHSTATFENSTTSAHRSGEEMSRTPATGSAQAGRQESSLSPSADIEQSQQHSTEERLARPLTRQRGEEAEVADVDFVLQEAPQRIVVRVSLVTPHRHRQRRPSRSRSLYSLASSRRAKEGQHVGDMDHTVFQASERGFLGSQYTGGVLYFLESASAFTASYTRRLWQPCWPAG</sequence>
<keyword evidence="2" id="KW-0812">Transmembrane</keyword>
<feature type="region of interest" description="Disordered" evidence="1">
    <location>
        <begin position="319"/>
        <end position="388"/>
    </location>
</feature>
<feature type="region of interest" description="Disordered" evidence="1">
    <location>
        <begin position="414"/>
        <end position="443"/>
    </location>
</feature>
<dbReference type="Proteomes" id="UP000095280">
    <property type="component" value="Unplaced"/>
</dbReference>
<reference evidence="4" key="1">
    <citation type="submission" date="2016-11" db="UniProtKB">
        <authorList>
            <consortium name="WormBaseParasite"/>
        </authorList>
    </citation>
    <scope>IDENTIFICATION</scope>
</reference>
<evidence type="ECO:0000313" key="4">
    <source>
        <dbReference type="WBParaSite" id="maker-unitig_24938-snap-gene-0.2-mRNA-1"/>
    </source>
</evidence>
<feature type="transmembrane region" description="Helical" evidence="2">
    <location>
        <begin position="272"/>
        <end position="292"/>
    </location>
</feature>
<dbReference type="WBParaSite" id="maker-unitig_24938-snap-gene-0.2-mRNA-1">
    <property type="protein sequence ID" value="maker-unitig_24938-snap-gene-0.2-mRNA-1"/>
    <property type="gene ID" value="maker-unitig_24938-snap-gene-0.2"/>
</dbReference>
<organism evidence="3 4">
    <name type="scientific">Macrostomum lignano</name>
    <dbReference type="NCBI Taxonomy" id="282301"/>
    <lineage>
        <taxon>Eukaryota</taxon>
        <taxon>Metazoa</taxon>
        <taxon>Spiralia</taxon>
        <taxon>Lophotrochozoa</taxon>
        <taxon>Platyhelminthes</taxon>
        <taxon>Rhabditophora</taxon>
        <taxon>Macrostomorpha</taxon>
        <taxon>Macrostomida</taxon>
        <taxon>Macrostomidae</taxon>
        <taxon>Macrostomum</taxon>
    </lineage>
</organism>
<dbReference type="AlphaFoldDB" id="A0A1I8F8P5"/>
<keyword evidence="2" id="KW-1133">Transmembrane helix</keyword>
<evidence type="ECO:0000313" key="3">
    <source>
        <dbReference type="Proteomes" id="UP000095280"/>
    </source>
</evidence>
<evidence type="ECO:0000256" key="2">
    <source>
        <dbReference type="SAM" id="Phobius"/>
    </source>
</evidence>
<feature type="compositionally biased region" description="Low complexity" evidence="1">
    <location>
        <begin position="425"/>
        <end position="434"/>
    </location>
</feature>